<dbReference type="AlphaFoldDB" id="A0A382N2U1"/>
<evidence type="ECO:0000313" key="1">
    <source>
        <dbReference type="EMBL" id="SVC55494.1"/>
    </source>
</evidence>
<accession>A0A382N2U1</accession>
<feature type="non-terminal residue" evidence="1">
    <location>
        <position position="1"/>
    </location>
</feature>
<name>A0A382N2U1_9ZZZZ</name>
<proteinExistence type="predicted"/>
<protein>
    <submittedName>
        <fullName evidence="1">Uncharacterized protein</fullName>
    </submittedName>
</protein>
<organism evidence="1">
    <name type="scientific">marine metagenome</name>
    <dbReference type="NCBI Taxonomy" id="408172"/>
    <lineage>
        <taxon>unclassified sequences</taxon>
        <taxon>metagenomes</taxon>
        <taxon>ecological metagenomes</taxon>
    </lineage>
</organism>
<dbReference type="EMBL" id="UINC01097628">
    <property type="protein sequence ID" value="SVC55494.1"/>
    <property type="molecule type" value="Genomic_DNA"/>
</dbReference>
<gene>
    <name evidence="1" type="ORF">METZ01_LOCUS308348</name>
</gene>
<sequence>VLGGQRVCLVFTDLSNHQRSEAFDRYVDAVDKLVELTKIYCGGQARVLWSSWD</sequence>
<reference evidence="1" key="1">
    <citation type="submission" date="2018-05" db="EMBL/GenBank/DDBJ databases">
        <authorList>
            <person name="Lanie J.A."/>
            <person name="Ng W.-L."/>
            <person name="Kazmierczak K.M."/>
            <person name="Andrzejewski T.M."/>
            <person name="Davidsen T.M."/>
            <person name="Wayne K.J."/>
            <person name="Tettelin H."/>
            <person name="Glass J.I."/>
            <person name="Rusch D."/>
            <person name="Podicherti R."/>
            <person name="Tsui H.-C.T."/>
            <person name="Winkler M.E."/>
        </authorList>
    </citation>
    <scope>NUCLEOTIDE SEQUENCE</scope>
</reference>